<reference evidence="1 2" key="1">
    <citation type="submission" date="2018-05" db="EMBL/GenBank/DDBJ databases">
        <title>Komagataeibacter cocois sp. nov., for a novel cellulose- producing strain isolated from coconut milk.</title>
        <authorList>
            <person name="Liu L."/>
            <person name="Wang Y."/>
            <person name="Liu S."/>
            <person name="Bi J."/>
            <person name="Chen H."/>
            <person name="Deng J."/>
            <person name="Zhang C."/>
            <person name="Hu Q."/>
            <person name="Li C."/>
        </authorList>
    </citation>
    <scope>NUCLEOTIDE SEQUENCE [LARGE SCALE GENOMIC DNA]</scope>
    <source>
        <strain evidence="1 2">WE7</strain>
    </source>
</reference>
<protein>
    <submittedName>
        <fullName evidence="1">Uncharacterized protein</fullName>
    </submittedName>
</protein>
<evidence type="ECO:0000313" key="2">
    <source>
        <dbReference type="Proteomes" id="UP000252680"/>
    </source>
</evidence>
<name>A0A365Z0I9_9PROT</name>
<sequence>MFFQDAPANAAFLKKRWHPKTSIIFPSMLSDAFFRGVFFHRGMTIGPHRSALRVFVPYLQ</sequence>
<keyword evidence="2" id="KW-1185">Reference proteome</keyword>
<organism evidence="1 2">
    <name type="scientific">Novacetimonas cocois</name>
    <dbReference type="NCBI Taxonomy" id="1747507"/>
    <lineage>
        <taxon>Bacteria</taxon>
        <taxon>Pseudomonadati</taxon>
        <taxon>Pseudomonadota</taxon>
        <taxon>Alphaproteobacteria</taxon>
        <taxon>Acetobacterales</taxon>
        <taxon>Acetobacteraceae</taxon>
        <taxon>Novacetimonas</taxon>
    </lineage>
</organism>
<gene>
    <name evidence="1" type="ORF">NJLHNGOC_00055</name>
</gene>
<dbReference type="AlphaFoldDB" id="A0A365Z0I9"/>
<comment type="caution">
    <text evidence="1">The sequence shown here is derived from an EMBL/GenBank/DDBJ whole genome shotgun (WGS) entry which is preliminary data.</text>
</comment>
<evidence type="ECO:0000313" key="1">
    <source>
        <dbReference type="EMBL" id="RBM09491.1"/>
    </source>
</evidence>
<proteinExistence type="predicted"/>
<dbReference type="Proteomes" id="UP000252680">
    <property type="component" value="Unassembled WGS sequence"/>
</dbReference>
<dbReference type="EMBL" id="QEXL01000001">
    <property type="protein sequence ID" value="RBM09491.1"/>
    <property type="molecule type" value="Genomic_DNA"/>
</dbReference>
<accession>A0A365Z0I9</accession>